<comment type="caution">
    <text evidence="3">The sequence shown here is derived from an EMBL/GenBank/DDBJ whole genome shotgun (WGS) entry which is preliminary data.</text>
</comment>
<keyword evidence="1" id="KW-0472">Membrane</keyword>
<dbReference type="PANTHER" id="PTHR13593:SF140">
    <property type="entry name" value="PLC-LIKE PHOSPHODIESTERASE"/>
    <property type="match status" value="1"/>
</dbReference>
<accession>A0ABR4M6D6</accession>
<evidence type="ECO:0000256" key="2">
    <source>
        <dbReference type="SAM" id="SignalP"/>
    </source>
</evidence>
<feature type="chain" id="PRO_5045555685" evidence="2">
    <location>
        <begin position="18"/>
        <end position="456"/>
    </location>
</feature>
<dbReference type="Pfam" id="PF26146">
    <property type="entry name" value="PI-PLC_X"/>
    <property type="match status" value="1"/>
</dbReference>
<dbReference type="EMBL" id="JBFXLQ010000002">
    <property type="protein sequence ID" value="KAL2872151.1"/>
    <property type="molecule type" value="Genomic_DNA"/>
</dbReference>
<proteinExistence type="predicted"/>
<dbReference type="RefSeq" id="XP_070891130.1">
    <property type="nucleotide sequence ID" value="XM_071027917.1"/>
</dbReference>
<organism evidence="3 4">
    <name type="scientific">Aspergillus lucknowensis</name>
    <dbReference type="NCBI Taxonomy" id="176173"/>
    <lineage>
        <taxon>Eukaryota</taxon>
        <taxon>Fungi</taxon>
        <taxon>Dikarya</taxon>
        <taxon>Ascomycota</taxon>
        <taxon>Pezizomycotina</taxon>
        <taxon>Eurotiomycetes</taxon>
        <taxon>Eurotiomycetidae</taxon>
        <taxon>Eurotiales</taxon>
        <taxon>Aspergillaceae</taxon>
        <taxon>Aspergillus</taxon>
        <taxon>Aspergillus subgen. Nidulantes</taxon>
    </lineage>
</organism>
<keyword evidence="1" id="KW-1133">Transmembrane helix</keyword>
<dbReference type="Gene3D" id="3.20.20.190">
    <property type="entry name" value="Phosphatidylinositol (PI) phosphodiesterase"/>
    <property type="match status" value="1"/>
</dbReference>
<feature type="transmembrane region" description="Helical" evidence="1">
    <location>
        <begin position="433"/>
        <end position="453"/>
    </location>
</feature>
<dbReference type="Proteomes" id="UP001610432">
    <property type="component" value="Unassembled WGS sequence"/>
</dbReference>
<protein>
    <submittedName>
        <fullName evidence="3">PLC-like phosphodiesterase</fullName>
    </submittedName>
</protein>
<name>A0ABR4M6D6_9EURO</name>
<evidence type="ECO:0000313" key="4">
    <source>
        <dbReference type="Proteomes" id="UP001610432"/>
    </source>
</evidence>
<keyword evidence="1" id="KW-0812">Transmembrane</keyword>
<sequence>MRAACLLPLLAVGRALSQSVADDEQAISESLAHLAESVSTTIDGATVPTGEYITYTTTSYLTDQGSVVGSTAIEVTGTPGSNMIAANATTTTTSDTITVLMGGQTTITGNATNNATQTSAPTPSSTPVVNTQPCNGYTEFCNRKYSNITMVAAHNSPFVMKGNVAANQALDVLYQLDDGVRMLQFQTHLVDGTVYLCHTSCDLLNAGTLEDYLTTVTNWMRDHPYDVVTLLIGNYDYAAPGNFTGPIERSGLVDFVFTPPMVPMGLEDWPTLGSIILSGKRALVFMDYQANQTAYPWLMDEFSQIWETPFSPTNRDFPCNVQRPPGLADIDARERLYIANHNLNVEFNIANINLLIPNTALLNETNSDVGRGSLGWMADNCTTRWDRPPNFLLVDYYNVGNFNGSVFEVAAKMNNVTYDRNSCCGSLSAAPTLVFGTTMVAALLLLVGVQILASTF</sequence>
<keyword evidence="4" id="KW-1185">Reference proteome</keyword>
<feature type="signal peptide" evidence="2">
    <location>
        <begin position="1"/>
        <end position="17"/>
    </location>
</feature>
<dbReference type="GeneID" id="98142989"/>
<evidence type="ECO:0000256" key="1">
    <source>
        <dbReference type="SAM" id="Phobius"/>
    </source>
</evidence>
<dbReference type="SUPFAM" id="SSF51695">
    <property type="entry name" value="PLC-like phosphodiesterases"/>
    <property type="match status" value="1"/>
</dbReference>
<evidence type="ECO:0000313" key="3">
    <source>
        <dbReference type="EMBL" id="KAL2872151.1"/>
    </source>
</evidence>
<keyword evidence="2" id="KW-0732">Signal</keyword>
<reference evidence="3 4" key="1">
    <citation type="submission" date="2024-07" db="EMBL/GenBank/DDBJ databases">
        <title>Section-level genome sequencing and comparative genomics of Aspergillus sections Usti and Cavernicolus.</title>
        <authorList>
            <consortium name="Lawrence Berkeley National Laboratory"/>
            <person name="Nybo J.L."/>
            <person name="Vesth T.C."/>
            <person name="Theobald S."/>
            <person name="Frisvad J.C."/>
            <person name="Larsen T.O."/>
            <person name="Kjaerboelling I."/>
            <person name="Rothschild-Mancinelli K."/>
            <person name="Lyhne E.K."/>
            <person name="Kogle M.E."/>
            <person name="Barry K."/>
            <person name="Clum A."/>
            <person name="Na H."/>
            <person name="Ledsgaard L."/>
            <person name="Lin J."/>
            <person name="Lipzen A."/>
            <person name="Kuo A."/>
            <person name="Riley R."/>
            <person name="Mondo S."/>
            <person name="Labutti K."/>
            <person name="Haridas S."/>
            <person name="Pangalinan J."/>
            <person name="Salamov A.A."/>
            <person name="Simmons B.A."/>
            <person name="Magnuson J.K."/>
            <person name="Chen J."/>
            <person name="Drula E."/>
            <person name="Henrissat B."/>
            <person name="Wiebenga A."/>
            <person name="Lubbers R.J."/>
            <person name="Gomes A.C."/>
            <person name="Macurrencykelacurrency M.R."/>
            <person name="Stajich J."/>
            <person name="Grigoriev I.V."/>
            <person name="Mortensen U.H."/>
            <person name="De Vries R.P."/>
            <person name="Baker S.E."/>
            <person name="Andersen M.R."/>
        </authorList>
    </citation>
    <scope>NUCLEOTIDE SEQUENCE [LARGE SCALE GENOMIC DNA]</scope>
    <source>
        <strain evidence="3 4">CBS 449.75</strain>
    </source>
</reference>
<dbReference type="InterPro" id="IPR017946">
    <property type="entry name" value="PLC-like_Pdiesterase_TIM-brl"/>
</dbReference>
<dbReference type="InterPro" id="IPR051057">
    <property type="entry name" value="PI-PLC_domain"/>
</dbReference>
<dbReference type="PANTHER" id="PTHR13593">
    <property type="match status" value="1"/>
</dbReference>
<gene>
    <name evidence="3" type="ORF">BJX67DRAFT_341641</name>
</gene>